<reference evidence="1 2" key="1">
    <citation type="submission" date="2019-09" db="EMBL/GenBank/DDBJ databases">
        <title>YIM 48816 draft genome.</title>
        <authorList>
            <person name="Jiang L."/>
        </authorList>
    </citation>
    <scope>NUCLEOTIDE SEQUENCE [LARGE SCALE GENOMIC DNA]</scope>
    <source>
        <strain evidence="1 2">YIM 48816</strain>
    </source>
</reference>
<evidence type="ECO:0000313" key="2">
    <source>
        <dbReference type="Proteomes" id="UP000474159"/>
    </source>
</evidence>
<dbReference type="Proteomes" id="UP000474159">
    <property type="component" value="Unassembled WGS sequence"/>
</dbReference>
<gene>
    <name evidence="1" type="ORF">F6X53_03425</name>
</gene>
<proteinExistence type="predicted"/>
<dbReference type="OrthoDB" id="7993113at2"/>
<comment type="caution">
    <text evidence="1">The sequence shown here is derived from an EMBL/GenBank/DDBJ whole genome shotgun (WGS) entry which is preliminary data.</text>
</comment>
<evidence type="ECO:0000313" key="1">
    <source>
        <dbReference type="EMBL" id="KAB1081371.1"/>
    </source>
</evidence>
<name>A0A6L3T4Y6_9HYPH</name>
<dbReference type="RefSeq" id="WP_150997246.1">
    <property type="nucleotide sequence ID" value="NZ_BPQY01000462.1"/>
</dbReference>
<protein>
    <submittedName>
        <fullName evidence="1">Uncharacterized protein</fullName>
    </submittedName>
</protein>
<sequence length="192" mass="20583">MAEIRIIEGACGAGFGRYEAGLFTLPDGREIGVERLETFVIRNAMALEGRWAGEIVGGIRGAVDATVHLPLPLRLAAIGASRGLGLIDRAIRTEAILDAGFDDGTQIVISTSASVFHLICNDREVVQQARSRGLINPGNPEAPLSDASEIQATTRVDPAEQTDGASLASIFHYEKRKGRLRRVARNEAPDKP</sequence>
<keyword evidence="2" id="KW-1185">Reference proteome</keyword>
<accession>A0A6L3T4Y6</accession>
<dbReference type="EMBL" id="VZZK01000002">
    <property type="protein sequence ID" value="KAB1081371.1"/>
    <property type="molecule type" value="Genomic_DNA"/>
</dbReference>
<organism evidence="1 2">
    <name type="scientific">Methylobacterium soli</name>
    <dbReference type="NCBI Taxonomy" id="553447"/>
    <lineage>
        <taxon>Bacteria</taxon>
        <taxon>Pseudomonadati</taxon>
        <taxon>Pseudomonadota</taxon>
        <taxon>Alphaproteobacteria</taxon>
        <taxon>Hyphomicrobiales</taxon>
        <taxon>Methylobacteriaceae</taxon>
        <taxon>Methylobacterium</taxon>
    </lineage>
</organism>
<dbReference type="AlphaFoldDB" id="A0A6L3T4Y6"/>